<dbReference type="AlphaFoldDB" id="A0A7W8DBG6"/>
<evidence type="ECO:0000313" key="3">
    <source>
        <dbReference type="Proteomes" id="UP000521199"/>
    </source>
</evidence>
<protein>
    <submittedName>
        <fullName evidence="2">Uncharacterized protein</fullName>
    </submittedName>
</protein>
<gene>
    <name evidence="2" type="ORF">HNQ52_003215</name>
</gene>
<feature type="chain" id="PRO_5031279876" evidence="1">
    <location>
        <begin position="25"/>
        <end position="104"/>
    </location>
</feature>
<dbReference type="RefSeq" id="WP_183962176.1">
    <property type="nucleotide sequence ID" value="NZ_JACHHP010000007.1"/>
</dbReference>
<evidence type="ECO:0000313" key="2">
    <source>
        <dbReference type="EMBL" id="MBB5209643.1"/>
    </source>
</evidence>
<keyword evidence="3" id="KW-1185">Reference proteome</keyword>
<proteinExistence type="predicted"/>
<feature type="signal peptide" evidence="1">
    <location>
        <begin position="1"/>
        <end position="24"/>
    </location>
</feature>
<evidence type="ECO:0000256" key="1">
    <source>
        <dbReference type="SAM" id="SignalP"/>
    </source>
</evidence>
<comment type="caution">
    <text evidence="2">The sequence shown here is derived from an EMBL/GenBank/DDBJ whole genome shotgun (WGS) entry which is preliminary data.</text>
</comment>
<name>A0A7W8DBG6_9GAMM</name>
<keyword evidence="1" id="KW-0732">Signal</keyword>
<dbReference type="EMBL" id="JACHHP010000007">
    <property type="protein sequence ID" value="MBB5209643.1"/>
    <property type="molecule type" value="Genomic_DNA"/>
</dbReference>
<accession>A0A7W8DBG6</accession>
<organism evidence="2 3">
    <name type="scientific">Chiayiivirga flava</name>
    <dbReference type="NCBI Taxonomy" id="659595"/>
    <lineage>
        <taxon>Bacteria</taxon>
        <taxon>Pseudomonadati</taxon>
        <taxon>Pseudomonadota</taxon>
        <taxon>Gammaproteobacteria</taxon>
        <taxon>Lysobacterales</taxon>
        <taxon>Lysobacteraceae</taxon>
        <taxon>Chiayiivirga</taxon>
    </lineage>
</organism>
<sequence>MALLKTLALVSILVLSANPQPVLAARSAPDDVAALREVVEAYRLSILKKDKAAFLAFFISDKPDETGVRVRFIDRQPLQNPKTRVRVRFLSTARRKPGSKPGSE</sequence>
<reference evidence="2 3" key="1">
    <citation type="submission" date="2020-08" db="EMBL/GenBank/DDBJ databases">
        <title>Genomic Encyclopedia of Type Strains, Phase IV (KMG-IV): sequencing the most valuable type-strain genomes for metagenomic binning, comparative biology and taxonomic classification.</title>
        <authorList>
            <person name="Goeker M."/>
        </authorList>
    </citation>
    <scope>NUCLEOTIDE SEQUENCE [LARGE SCALE GENOMIC DNA]</scope>
    <source>
        <strain evidence="2 3">DSM 24163</strain>
    </source>
</reference>
<dbReference type="Proteomes" id="UP000521199">
    <property type="component" value="Unassembled WGS sequence"/>
</dbReference>